<dbReference type="PANTHER" id="PTHR33083:SF81">
    <property type="entry name" value="OS05G0518800 PROTEIN"/>
    <property type="match status" value="1"/>
</dbReference>
<keyword evidence="4" id="KW-1185">Reference proteome</keyword>
<gene>
    <name evidence="3" type="ORF">GUJ93_ZPchr0010g8608</name>
</gene>
<name>A0A8J5WD32_ZIZPA</name>
<evidence type="ECO:0000313" key="4">
    <source>
        <dbReference type="Proteomes" id="UP000729402"/>
    </source>
</evidence>
<feature type="region of interest" description="Disordered" evidence="2">
    <location>
        <begin position="1"/>
        <end position="78"/>
    </location>
</feature>
<dbReference type="InterPro" id="IPR007608">
    <property type="entry name" value="Senescence_reg_S40"/>
</dbReference>
<proteinExistence type="inferred from homology"/>
<evidence type="ECO:0000256" key="2">
    <source>
        <dbReference type="SAM" id="MobiDB-lite"/>
    </source>
</evidence>
<protein>
    <submittedName>
        <fullName evidence="3">Uncharacterized protein</fullName>
    </submittedName>
</protein>
<dbReference type="AlphaFoldDB" id="A0A8J5WD32"/>
<evidence type="ECO:0000313" key="3">
    <source>
        <dbReference type="EMBL" id="KAG8086118.1"/>
    </source>
</evidence>
<reference evidence="3" key="1">
    <citation type="journal article" date="2021" name="bioRxiv">
        <title>Whole Genome Assembly and Annotation of Northern Wild Rice, Zizania palustris L., Supports a Whole Genome Duplication in the Zizania Genus.</title>
        <authorList>
            <person name="Haas M."/>
            <person name="Kono T."/>
            <person name="Macchietto M."/>
            <person name="Millas R."/>
            <person name="McGilp L."/>
            <person name="Shao M."/>
            <person name="Duquette J."/>
            <person name="Hirsch C.N."/>
            <person name="Kimball J."/>
        </authorList>
    </citation>
    <scope>NUCLEOTIDE SEQUENCE</scope>
    <source>
        <tissue evidence="3">Fresh leaf tissue</tissue>
    </source>
</reference>
<comment type="caution">
    <text evidence="3">The sequence shown here is derived from an EMBL/GenBank/DDBJ whole genome shotgun (WGS) entry which is preliminary data.</text>
</comment>
<evidence type="ECO:0000256" key="1">
    <source>
        <dbReference type="ARBA" id="ARBA00034773"/>
    </source>
</evidence>
<sequence>MEEFQEADVLWPDKHHHGHEHPQKQQRSGRDDGGAVRRPGGAGAPSVPVGIPAVSTTTVRPWPSTAAEHEEAATSSWAAFVPPREAAAARARRSSEEAAAFSVCVGHGRTLKGRDLRCVRTAVLRMTGFLET</sequence>
<accession>A0A8J5WD32</accession>
<organism evidence="3 4">
    <name type="scientific">Zizania palustris</name>
    <name type="common">Northern wild rice</name>
    <dbReference type="NCBI Taxonomy" id="103762"/>
    <lineage>
        <taxon>Eukaryota</taxon>
        <taxon>Viridiplantae</taxon>
        <taxon>Streptophyta</taxon>
        <taxon>Embryophyta</taxon>
        <taxon>Tracheophyta</taxon>
        <taxon>Spermatophyta</taxon>
        <taxon>Magnoliopsida</taxon>
        <taxon>Liliopsida</taxon>
        <taxon>Poales</taxon>
        <taxon>Poaceae</taxon>
        <taxon>BOP clade</taxon>
        <taxon>Oryzoideae</taxon>
        <taxon>Oryzeae</taxon>
        <taxon>Zizaniinae</taxon>
        <taxon>Zizania</taxon>
    </lineage>
</organism>
<dbReference type="Proteomes" id="UP000729402">
    <property type="component" value="Unassembled WGS sequence"/>
</dbReference>
<feature type="compositionally biased region" description="Low complexity" evidence="2">
    <location>
        <begin position="36"/>
        <end position="55"/>
    </location>
</feature>
<dbReference type="EMBL" id="JAAALK010000082">
    <property type="protein sequence ID" value="KAG8086118.1"/>
    <property type="molecule type" value="Genomic_DNA"/>
</dbReference>
<dbReference type="GO" id="GO:0010150">
    <property type="term" value="P:leaf senescence"/>
    <property type="evidence" value="ECO:0007669"/>
    <property type="project" value="UniProtKB-ARBA"/>
</dbReference>
<reference evidence="3" key="2">
    <citation type="submission" date="2021-02" db="EMBL/GenBank/DDBJ databases">
        <authorList>
            <person name="Kimball J.A."/>
            <person name="Haas M.W."/>
            <person name="Macchietto M."/>
            <person name="Kono T."/>
            <person name="Duquette J."/>
            <person name="Shao M."/>
        </authorList>
    </citation>
    <scope>NUCLEOTIDE SEQUENCE</scope>
    <source>
        <tissue evidence="3">Fresh leaf tissue</tissue>
    </source>
</reference>
<comment type="similarity">
    <text evidence="1">Belongs to the senescence regulator S40 family.</text>
</comment>
<dbReference type="PANTHER" id="PTHR33083">
    <property type="entry name" value="EXPRESSED PROTEIN"/>
    <property type="match status" value="1"/>
</dbReference>
<dbReference type="Pfam" id="PF04520">
    <property type="entry name" value="Senescence_reg"/>
    <property type="match status" value="1"/>
</dbReference>
<feature type="compositionally biased region" description="Basic and acidic residues" evidence="2">
    <location>
        <begin position="20"/>
        <end position="35"/>
    </location>
</feature>